<dbReference type="InterPro" id="IPR036895">
    <property type="entry name" value="Uracil-DNA_glycosylase-like_sf"/>
</dbReference>
<protein>
    <submittedName>
        <fullName evidence="9 10">UL2</fullName>
    </submittedName>
    <submittedName>
        <fullName evidence="11">Uracil-DNA glycosylase</fullName>
    </submittedName>
</protein>
<evidence type="ECO:0000256" key="4">
    <source>
        <dbReference type="ARBA" id="ARBA00022801"/>
    </source>
</evidence>
<evidence type="ECO:0000313" key="19">
    <source>
        <dbReference type="EMBL" id="ATB53132.1"/>
    </source>
</evidence>
<organism evidence="9">
    <name type="scientific">anatid alphaherpesvirus 1</name>
    <dbReference type="NCBI Taxonomy" id="104388"/>
    <lineage>
        <taxon>Viruses</taxon>
        <taxon>Duplodnaviria</taxon>
        <taxon>Heunggongvirae</taxon>
        <taxon>Peploviricota</taxon>
        <taxon>Herviviricetes</taxon>
        <taxon>Herpesvirales</taxon>
        <taxon>Orthoherpesviridae</taxon>
        <taxon>Alphaherpesvirinae</taxon>
        <taxon>Mardivirus</taxon>
        <taxon>Mardivirus anatidalpha1</taxon>
    </lineage>
</organism>
<keyword evidence="3" id="KW-0227">DNA damage</keyword>
<dbReference type="EMBL" id="EU885419">
    <property type="protein sequence ID" value="ACH68575.1"/>
    <property type="molecule type" value="Genomic_DNA"/>
</dbReference>
<evidence type="ECO:0000256" key="7">
    <source>
        <dbReference type="SAM" id="MobiDB-lite"/>
    </source>
</evidence>
<evidence type="ECO:0000313" key="12">
    <source>
        <dbReference type="EMBL" id="AFE88884.1"/>
    </source>
</evidence>
<reference evidence="20" key="10">
    <citation type="submission" date="2018-08" db="EMBL/GenBank/DDBJ databases">
        <authorList>
            <person name="Liu R.C."/>
            <person name="Huang Y."/>
        </authorList>
    </citation>
    <scope>NUCLEOTIDE SEQUENCE</scope>
    <source>
        <strain evidence="20">FJ47</strain>
    </source>
</reference>
<dbReference type="HAMAP" id="MF_00148">
    <property type="entry name" value="UDG"/>
    <property type="match status" value="1"/>
</dbReference>
<dbReference type="SUPFAM" id="SSF52141">
    <property type="entry name" value="Uracil-DNA glycosylase-like"/>
    <property type="match status" value="1"/>
</dbReference>
<reference evidence="17" key="8">
    <citation type="journal article" date="2015" name="Arch. Virol.">
        <title>Biological properties of a duck enteritis virus attenuated via serial passaging in chick embryo fibroblasts.</title>
        <authorList>
            <person name="Yang C."/>
            <person name="Li J."/>
            <person name="Li Q."/>
            <person name="Li L."/>
            <person name="Sun M."/>
            <person name="Li H."/>
            <person name="Xia Y."/>
            <person name="Yang H."/>
            <person name="Yu K."/>
        </authorList>
    </citation>
    <scope>NUCLEOTIDE SEQUENCE</scope>
    <source>
        <strain evidence="17">CV p80</strain>
    </source>
</reference>
<proteinExistence type="inferred from homology"/>
<dbReference type="EMBL" id="JQ647509">
    <property type="protein sequence ID" value="AFC61882.1"/>
    <property type="molecule type" value="Genomic_DNA"/>
</dbReference>
<dbReference type="SMART" id="SM00986">
    <property type="entry name" value="UDG"/>
    <property type="match status" value="1"/>
</dbReference>
<reference evidence="18" key="9">
    <citation type="submission" date="2016-09" db="EMBL/GenBank/DDBJ databases">
        <title>Sequences Analysis of UL2 gene of a virulent duck enteritis virus Yulin/2016/30D isolated in China.</title>
        <authorList>
            <person name="Xie L."/>
            <person name="Xie Z."/>
        </authorList>
    </citation>
    <scope>NUCLEOTIDE SEQUENCE</scope>
    <source>
        <strain evidence="18">Yulin/2016/30D</strain>
        <strain evidence="19">Yulin/2016/60D</strain>
    </source>
</reference>
<evidence type="ECO:0000256" key="2">
    <source>
        <dbReference type="ARBA" id="ARBA00022562"/>
    </source>
</evidence>
<reference evidence="10 22" key="4">
    <citation type="journal article" date="2012" name="J. Virol.">
        <title>Complete genomic sequence of chinese virulent duck enteritis virus.</title>
        <authorList>
            <person name="Wu Y."/>
            <person name="Cheng A."/>
            <person name="Wang M."/>
            <person name="Yang Q."/>
            <person name="Zhu D."/>
            <person name="Jia R."/>
            <person name="Chen S."/>
            <person name="Zhou Y."/>
            <person name="Wang X."/>
            <person name="Chen X."/>
        </authorList>
    </citation>
    <scope>NUCLEOTIDE SEQUENCE [LARGE SCALE GENOMIC DNA]</scope>
    <source>
        <strain evidence="10">CHv</strain>
    </source>
</reference>
<dbReference type="CDD" id="cd10027">
    <property type="entry name" value="UDG-F1-like"/>
    <property type="match status" value="1"/>
</dbReference>
<feature type="region of interest" description="Disordered" evidence="7">
    <location>
        <begin position="39"/>
        <end position="60"/>
    </location>
</feature>
<dbReference type="Proteomes" id="UP000135812">
    <property type="component" value="Genome"/>
</dbReference>
<evidence type="ECO:0000313" key="18">
    <source>
        <dbReference type="EMBL" id="ATB53131.1"/>
    </source>
</evidence>
<reference evidence="16" key="5">
    <citation type="submission" date="2013-01" db="EMBL/GenBank/DDBJ databases">
        <title>Analysis of sequences of LORF11, UL47, UL41, UL12, UL2 and US10 of a virulent duck enteritis virus LH2011 isolated in China.</title>
        <authorList>
            <person name="Wang J."/>
            <person name="Zhang C."/>
            <person name="Xu M."/>
            <person name="Hou J."/>
        </authorList>
    </citation>
    <scope>NUCLEOTIDE SEQUENCE</scope>
    <source>
        <strain evidence="16">LH2011</strain>
    </source>
</reference>
<sequence>MTEPATETRICIASKTLRPASVMHSIQTRDMAEDMTKVNPDTMADDRLPSPSQAPKRRRPCGAPAGFVACMREGGGIAQQPQTSNSSGRGEVAPSWFNSPTEWEKLSGDYCIGDAWREVLYQELQSEVGSRVLLEYERRCDIEEVLPPKNEIFTWTRYCAPSDVKVIIVGQDPYHQPGQAHGLAFSVRRGIQIPPSLRNILSAVRRSYPETKIVDHGCLEAWAKAGVLLLNTTLTVRKGHPGSHVDVGWSKIVKSVLQWLHDNKEGLVFMLWGVHAQEAFKPNCRKHCVLKYSHPSPLSRKPFILCDHFKKANEYLEGRGVEPVDWQLPCGTV</sequence>
<feature type="active site" description="Proton acceptor" evidence="6">
    <location>
        <position position="172"/>
    </location>
</feature>
<dbReference type="EMBL" id="KC480262">
    <property type="protein sequence ID" value="AGI78539.1"/>
    <property type="molecule type" value="Genomic_DNA"/>
</dbReference>
<accession>B5LRM7</accession>
<reference evidence="12" key="3">
    <citation type="submission" date="2011-12" db="EMBL/GenBank/DDBJ databases">
        <title>Discovery and Functional Identification of Duck enteritis virus LS strain UL2 Gene.</title>
        <authorList>
            <person name="Cheng A.C."/>
            <person name="Wang M.S."/>
            <person name="Yin X.Q."/>
            <person name="Chen X.Y."/>
            <person name="Zhu D.K."/>
            <person name="Jia R.Y."/>
        </authorList>
    </citation>
    <scope>NUCLEOTIDE SEQUENCE</scope>
    <source>
        <strain evidence="14">LS</strain>
        <strain evidence="12">N2</strain>
        <strain evidence="13">N3</strain>
    </source>
</reference>
<reference evidence="15 23" key="6">
    <citation type="journal article" date="2014" name="Virus Genes">
        <title>Comparative genomic sequence analysis between a standard challenge strain and a vaccine strain of duck enteritis virus in China.</title>
        <authorList>
            <person name="Yang C."/>
            <person name="Li Q."/>
            <person name="Li J."/>
            <person name="Zhang G."/>
            <person name="Li H."/>
            <person name="Xia Y."/>
            <person name="Yang H."/>
            <person name="Yu K."/>
        </authorList>
    </citation>
    <scope>NUCLEOTIDE SEQUENCE [LARGE SCALE GENOMIC DNA]</scope>
    <source>
        <strain evidence="15">CV</strain>
    </source>
</reference>
<dbReference type="NCBIfam" id="NF003589">
    <property type="entry name" value="PRK05254.1-2"/>
    <property type="match status" value="1"/>
</dbReference>
<dbReference type="InterPro" id="IPR018085">
    <property type="entry name" value="Ura-DNA_Glyclase_AS"/>
</dbReference>
<reference evidence="9" key="1">
    <citation type="submission" date="2008-07" db="EMBL/GenBank/DDBJ databases">
        <title>Discovery and Functional Identification of a Novel Duck enteritis virus UL2 Gene.</title>
        <authorList>
            <person name="Cheng A.C."/>
            <person name="Wang M.S."/>
            <person name="Zhu D.K."/>
            <person name="Luo Q.H."/>
            <person name="Jia R.Y."/>
            <person name="Guo Y.F."/>
        </authorList>
    </citation>
    <scope>NUCLEOTIDE SEQUENCE</scope>
    <source>
        <strain evidence="9">CHv</strain>
    </source>
</reference>
<dbReference type="EMBL" id="KJ549663">
    <property type="protein sequence ID" value="AJG04930.1"/>
    <property type="molecule type" value="Genomic_DNA"/>
</dbReference>
<dbReference type="SMR" id="B5LRM7"/>
<dbReference type="NCBIfam" id="TIGR00628">
    <property type="entry name" value="ung"/>
    <property type="match status" value="1"/>
</dbReference>
<dbReference type="Pfam" id="PF03167">
    <property type="entry name" value="UDG"/>
    <property type="match status" value="1"/>
</dbReference>
<evidence type="ECO:0000313" key="16">
    <source>
        <dbReference type="EMBL" id="AGI78539.1"/>
    </source>
</evidence>
<dbReference type="EMBL" id="JQ248597">
    <property type="protein sequence ID" value="AFE88885.1"/>
    <property type="molecule type" value="Genomic_DNA"/>
</dbReference>
<dbReference type="EMBL" id="KX925439">
    <property type="protein sequence ID" value="ATB53131.1"/>
    <property type="molecule type" value="Genomic_DNA"/>
</dbReference>
<evidence type="ECO:0000313" key="20">
    <source>
        <dbReference type="EMBL" id="QCA48064.1"/>
    </source>
</evidence>
<evidence type="ECO:0000313" key="11">
    <source>
        <dbReference type="EMBL" id="AFD61623.1"/>
    </source>
</evidence>
<comment type="similarity">
    <text evidence="1">Belongs to the uracil-DNA glycosylase (UDG) superfamily. UNG family.</text>
</comment>
<dbReference type="EMBL" id="JQ673560">
    <property type="protein sequence ID" value="AGA17853.1"/>
    <property type="molecule type" value="Genomic_DNA"/>
</dbReference>
<reference evidence="11" key="2">
    <citation type="submission" date="2011-11" db="EMBL/GenBank/DDBJ databases">
        <title>Discovery and Functional Identification of Duck enteritis virus N1 strain UL2 Gene.</title>
        <authorList>
            <person name="Cheng A.C."/>
            <person name="Wang M.S."/>
            <person name="Chen X.Y."/>
            <person name="Zhu D.K."/>
            <person name="Jia R.Y."/>
            <person name="Yin X.Q."/>
            <person name="Luo Q.H."/>
        </authorList>
    </citation>
    <scope>NUCLEOTIDE SEQUENCE</scope>
    <source>
        <strain evidence="11">N1</strain>
    </source>
</reference>
<name>B5LRM7_9ALPH</name>
<dbReference type="EMBL" id="JQ248598">
    <property type="protein sequence ID" value="AFE88886.1"/>
    <property type="molecule type" value="Genomic_DNA"/>
</dbReference>
<evidence type="ECO:0000313" key="15">
    <source>
        <dbReference type="EMBL" id="AGA17853.1"/>
    </source>
</evidence>
<dbReference type="GO" id="GO:0004844">
    <property type="term" value="F:uracil DNA N-glycosylase activity"/>
    <property type="evidence" value="ECO:0007669"/>
    <property type="project" value="InterPro"/>
</dbReference>
<dbReference type="EMBL" id="KX925440">
    <property type="protein sequence ID" value="ATB53132.1"/>
    <property type="molecule type" value="Genomic_DNA"/>
</dbReference>
<feature type="domain" description="Uracil-DNA glycosylase-like" evidence="8">
    <location>
        <begin position="157"/>
        <end position="316"/>
    </location>
</feature>
<dbReference type="GO" id="GO:0097510">
    <property type="term" value="P:base-excision repair, AP site formation via deaminated base removal"/>
    <property type="evidence" value="ECO:0007669"/>
    <property type="project" value="TreeGrafter"/>
</dbReference>
<dbReference type="NCBIfam" id="NF003588">
    <property type="entry name" value="PRK05254.1-1"/>
    <property type="match status" value="1"/>
</dbReference>
<evidence type="ECO:0000313" key="22">
    <source>
        <dbReference type="Proteomes" id="UP000135812"/>
    </source>
</evidence>
<dbReference type="InterPro" id="IPR002043">
    <property type="entry name" value="UDG_fam1"/>
</dbReference>
<evidence type="ECO:0000313" key="21">
    <source>
        <dbReference type="Proteomes" id="UP000098628"/>
    </source>
</evidence>
<gene>
    <name evidence="15" type="primary">DEVCV63</name>
    <name evidence="17" type="synonym">ORF63</name>
    <name evidence="10" type="synonym">UL2</name>
</gene>
<evidence type="ECO:0000313" key="13">
    <source>
        <dbReference type="EMBL" id="AFE88885.1"/>
    </source>
</evidence>
<evidence type="ECO:0000313" key="9">
    <source>
        <dbReference type="EMBL" id="ACH68575.1"/>
    </source>
</evidence>
<evidence type="ECO:0000313" key="23">
    <source>
        <dbReference type="Proteomes" id="UP000180937"/>
    </source>
</evidence>
<dbReference type="NCBIfam" id="NF003592">
    <property type="entry name" value="PRK05254.1-5"/>
    <property type="match status" value="1"/>
</dbReference>
<dbReference type="SMART" id="SM00987">
    <property type="entry name" value="UreE_C"/>
    <property type="match status" value="1"/>
</dbReference>
<dbReference type="Proteomes" id="UP000098628">
    <property type="component" value="Genome"/>
</dbReference>
<evidence type="ECO:0000313" key="17">
    <source>
        <dbReference type="EMBL" id="AJG04930.1"/>
    </source>
</evidence>
<evidence type="ECO:0000256" key="3">
    <source>
        <dbReference type="ARBA" id="ARBA00022763"/>
    </source>
</evidence>
<evidence type="ECO:0000259" key="8">
    <source>
        <dbReference type="SMART" id="SM00986"/>
    </source>
</evidence>
<reference evidence="21" key="7">
    <citation type="submission" date="2014-03" db="EMBL/GenBank/DDBJ databases">
        <title>Protective efficacy and genomic characteristics of a duck enteritis virus attenuated by serial passage in chick embryo fibroblast.</title>
        <authorList>
            <person name="Yang C."/>
            <person name="Li Q."/>
            <person name="Li J."/>
            <person name="Liu D."/>
            <person name="Li L."/>
            <person name="Li H."/>
            <person name="Xia Y."/>
            <person name="Yang H."/>
            <person name="Yu K."/>
        </authorList>
    </citation>
    <scope>NUCLEOTIDE SEQUENCE [LARGE SCALE GENOMIC DNA]</scope>
</reference>
<dbReference type="Proteomes" id="UP000180937">
    <property type="component" value="Segment"/>
</dbReference>
<keyword evidence="2" id="KW-1048">Host nucleus</keyword>
<dbReference type="Gene3D" id="3.40.470.10">
    <property type="entry name" value="Uracil-DNA glycosylase-like domain"/>
    <property type="match status" value="1"/>
</dbReference>
<evidence type="ECO:0000256" key="6">
    <source>
        <dbReference type="PROSITE-ProRule" id="PRU10072"/>
    </source>
</evidence>
<dbReference type="PANTHER" id="PTHR11264">
    <property type="entry name" value="URACIL-DNA GLYCOSYLASE"/>
    <property type="match status" value="1"/>
</dbReference>
<keyword evidence="5" id="KW-0234">DNA repair</keyword>
<evidence type="ECO:0000256" key="5">
    <source>
        <dbReference type="ARBA" id="ARBA00023204"/>
    </source>
</evidence>
<dbReference type="PANTHER" id="PTHR11264:SF0">
    <property type="entry name" value="URACIL-DNA GLYCOSYLASE"/>
    <property type="match status" value="1"/>
</dbReference>
<dbReference type="EMBL" id="JQ248596">
    <property type="protein sequence ID" value="AFE88884.1"/>
    <property type="molecule type" value="Genomic_DNA"/>
</dbReference>
<evidence type="ECO:0000313" key="10">
    <source>
        <dbReference type="EMBL" id="AFC61882.1"/>
    </source>
</evidence>
<dbReference type="InterPro" id="IPR005122">
    <property type="entry name" value="Uracil-DNA_glycosylase-like"/>
</dbReference>
<dbReference type="PROSITE" id="PS00130">
    <property type="entry name" value="U_DNA_GLYCOSYLASE"/>
    <property type="match status" value="1"/>
</dbReference>
<dbReference type="EMBL" id="JQ043216">
    <property type="protein sequence ID" value="AFD61623.1"/>
    <property type="molecule type" value="Genomic_DNA"/>
</dbReference>
<dbReference type="EMBL" id="MH778927">
    <property type="protein sequence ID" value="QCA48064.1"/>
    <property type="molecule type" value="Genomic_DNA"/>
</dbReference>
<evidence type="ECO:0000256" key="1">
    <source>
        <dbReference type="ARBA" id="ARBA00008184"/>
    </source>
</evidence>
<keyword evidence="4" id="KW-0378">Hydrolase</keyword>
<evidence type="ECO:0000313" key="14">
    <source>
        <dbReference type="EMBL" id="AFE88886.1"/>
    </source>
</evidence>